<feature type="transmembrane region" description="Helical" evidence="1">
    <location>
        <begin position="196"/>
        <end position="220"/>
    </location>
</feature>
<accession>A0AAV5VWL1</accession>
<keyword evidence="3" id="KW-1185">Reference proteome</keyword>
<dbReference type="SUPFAM" id="SSF81321">
    <property type="entry name" value="Family A G protein-coupled receptor-like"/>
    <property type="match status" value="1"/>
</dbReference>
<dbReference type="EMBL" id="BTSY01000004">
    <property type="protein sequence ID" value="GMT22332.1"/>
    <property type="molecule type" value="Genomic_DNA"/>
</dbReference>
<evidence type="ECO:0000313" key="2">
    <source>
        <dbReference type="EMBL" id="GMT22332.1"/>
    </source>
</evidence>
<evidence type="ECO:0008006" key="4">
    <source>
        <dbReference type="Google" id="ProtNLM"/>
    </source>
</evidence>
<name>A0AAV5VWL1_9BILA</name>
<keyword evidence="1" id="KW-0812">Transmembrane</keyword>
<evidence type="ECO:0000256" key="1">
    <source>
        <dbReference type="SAM" id="Phobius"/>
    </source>
</evidence>
<dbReference type="PANTHER" id="PTHR45907:SF16">
    <property type="entry name" value="SERPENTINE RECEPTOR, CLASS J"/>
    <property type="match status" value="1"/>
</dbReference>
<organism evidence="2 3">
    <name type="scientific">Pristionchus fissidentatus</name>
    <dbReference type="NCBI Taxonomy" id="1538716"/>
    <lineage>
        <taxon>Eukaryota</taxon>
        <taxon>Metazoa</taxon>
        <taxon>Ecdysozoa</taxon>
        <taxon>Nematoda</taxon>
        <taxon>Chromadorea</taxon>
        <taxon>Rhabditida</taxon>
        <taxon>Rhabditina</taxon>
        <taxon>Diplogasteromorpha</taxon>
        <taxon>Diplogasteroidea</taxon>
        <taxon>Neodiplogasteridae</taxon>
        <taxon>Pristionchus</taxon>
    </lineage>
</organism>
<feature type="transmembrane region" description="Helical" evidence="1">
    <location>
        <begin position="240"/>
        <end position="258"/>
    </location>
</feature>
<gene>
    <name evidence="2" type="ORF">PFISCL1PPCAC_13629</name>
</gene>
<dbReference type="PANTHER" id="PTHR45907">
    <property type="entry name" value="SERPENTINE RECEPTOR, CLASS J"/>
    <property type="match status" value="1"/>
</dbReference>
<feature type="transmembrane region" description="Helical" evidence="1">
    <location>
        <begin position="6"/>
        <end position="27"/>
    </location>
</feature>
<dbReference type="InterPro" id="IPR019423">
    <property type="entry name" value="7TM_GPCR_serpentine_rcpt_Srj"/>
</dbReference>
<dbReference type="AlphaFoldDB" id="A0AAV5VWL1"/>
<feature type="non-terminal residue" evidence="2">
    <location>
        <position position="316"/>
    </location>
</feature>
<evidence type="ECO:0000313" key="3">
    <source>
        <dbReference type="Proteomes" id="UP001432322"/>
    </source>
</evidence>
<protein>
    <recommendedName>
        <fullName evidence="4">G protein-coupled receptor</fullName>
    </recommendedName>
</protein>
<dbReference type="Proteomes" id="UP001432322">
    <property type="component" value="Unassembled WGS sequence"/>
</dbReference>
<feature type="transmembrane region" description="Helical" evidence="1">
    <location>
        <begin position="83"/>
        <end position="110"/>
    </location>
</feature>
<proteinExistence type="predicted"/>
<keyword evidence="1" id="KW-0472">Membrane</keyword>
<comment type="caution">
    <text evidence="2">The sequence shown here is derived from an EMBL/GenBank/DDBJ whole genome shotgun (WGS) entry which is preliminary data.</text>
</comment>
<sequence length="316" mass="36643">IIKEAAYVIQILITVLAYIFNFVLIYIAQTCTRREIGSYRILILYFAISDIYYNTMHFVVYPIPEMYGNTFLMSGHGIYTELFGVALYCGAYGHAFPILIFHFIYRLLAIKYTCHLNYFKQFIFALILVTLAHNALWFSVFYWFFHPDKESLHLLTPLFNGSIDLPVVHNIDTAPMHAQALYWTGRTFEGPRYRNLIGTSLICLSMIYSYLIIIICSFLINKFLQERMKSVQSVRLQKQLFRSLIYQSFVPLFTAYLPAATCQFLPVFGLTFIAISVFCPFACATHPLVDPLLLIFTITEYRRAFLDLIGLTKVVK</sequence>
<dbReference type="Gene3D" id="1.20.1070.10">
    <property type="entry name" value="Rhodopsin 7-helix transmembrane proteins"/>
    <property type="match status" value="1"/>
</dbReference>
<dbReference type="InterPro" id="IPR019428">
    <property type="entry name" value="7TM_GPCR_serpentine_rcpt_Str"/>
</dbReference>
<dbReference type="Pfam" id="PF10326">
    <property type="entry name" value="7TM_GPCR_Str"/>
    <property type="match status" value="1"/>
</dbReference>
<feature type="transmembrane region" description="Helical" evidence="1">
    <location>
        <begin position="39"/>
        <end position="63"/>
    </location>
</feature>
<keyword evidence="1" id="KW-1133">Transmembrane helix</keyword>
<feature type="transmembrane region" description="Helical" evidence="1">
    <location>
        <begin position="122"/>
        <end position="145"/>
    </location>
</feature>
<reference evidence="2" key="1">
    <citation type="submission" date="2023-10" db="EMBL/GenBank/DDBJ databases">
        <title>Genome assembly of Pristionchus species.</title>
        <authorList>
            <person name="Yoshida K."/>
            <person name="Sommer R.J."/>
        </authorList>
    </citation>
    <scope>NUCLEOTIDE SEQUENCE</scope>
    <source>
        <strain evidence="2">RS5133</strain>
    </source>
</reference>
<feature type="non-terminal residue" evidence="2">
    <location>
        <position position="1"/>
    </location>
</feature>